<evidence type="ECO:0000313" key="1">
    <source>
        <dbReference type="EMBL" id="PKA39954.1"/>
    </source>
</evidence>
<accession>A0A2N0D1G5</accession>
<dbReference type="InterPro" id="IPR051159">
    <property type="entry name" value="Hexapeptide_acetyltransf"/>
</dbReference>
<dbReference type="PANTHER" id="PTHR23416:SF78">
    <property type="entry name" value="LIPOPOLYSACCHARIDE BIOSYNTHESIS O-ACETYL TRANSFERASE WBBJ-RELATED"/>
    <property type="match status" value="1"/>
</dbReference>
<gene>
    <name evidence="1" type="ORF">CWR43_30270</name>
</gene>
<dbReference type="PANTHER" id="PTHR23416">
    <property type="entry name" value="SIALIC ACID SYNTHASE-RELATED"/>
    <property type="match status" value="1"/>
</dbReference>
<dbReference type="InterPro" id="IPR011004">
    <property type="entry name" value="Trimer_LpxA-like_sf"/>
</dbReference>
<dbReference type="Proteomes" id="UP000232164">
    <property type="component" value="Unassembled WGS sequence"/>
</dbReference>
<reference evidence="1 2" key="1">
    <citation type="submission" date="2017-11" db="EMBL/GenBank/DDBJ databases">
        <authorList>
            <person name="Han C.G."/>
        </authorList>
    </citation>
    <scope>NUCLEOTIDE SEQUENCE [LARGE SCALE GENOMIC DNA]</scope>
    <source>
        <strain evidence="1 2">HCNT1</strain>
    </source>
</reference>
<dbReference type="Gene3D" id="2.160.10.10">
    <property type="entry name" value="Hexapeptide repeat proteins"/>
    <property type="match status" value="1"/>
</dbReference>
<evidence type="ECO:0000313" key="2">
    <source>
        <dbReference type="Proteomes" id="UP000232164"/>
    </source>
</evidence>
<organism evidence="1 2">
    <name type="scientific">Rhizobium sullae</name>
    <name type="common">Rhizobium hedysari</name>
    <dbReference type="NCBI Taxonomy" id="50338"/>
    <lineage>
        <taxon>Bacteria</taxon>
        <taxon>Pseudomonadati</taxon>
        <taxon>Pseudomonadota</taxon>
        <taxon>Alphaproteobacteria</taxon>
        <taxon>Hyphomicrobiales</taxon>
        <taxon>Rhizobiaceae</taxon>
        <taxon>Rhizobium/Agrobacterium group</taxon>
        <taxon>Rhizobium</taxon>
    </lineage>
</organism>
<evidence type="ECO:0008006" key="3">
    <source>
        <dbReference type="Google" id="ProtNLM"/>
    </source>
</evidence>
<protein>
    <recommendedName>
        <fullName evidence="3">Acyltransferase</fullName>
    </recommendedName>
</protein>
<dbReference type="EMBL" id="PIQN01000025">
    <property type="protein sequence ID" value="PKA39954.1"/>
    <property type="molecule type" value="Genomic_DNA"/>
</dbReference>
<dbReference type="SUPFAM" id="SSF51161">
    <property type="entry name" value="Trimeric LpxA-like enzymes"/>
    <property type="match status" value="1"/>
</dbReference>
<dbReference type="CDD" id="cd04647">
    <property type="entry name" value="LbH_MAT_like"/>
    <property type="match status" value="1"/>
</dbReference>
<comment type="caution">
    <text evidence="1">The sequence shown here is derived from an EMBL/GenBank/DDBJ whole genome shotgun (WGS) entry which is preliminary data.</text>
</comment>
<reference evidence="1 2" key="2">
    <citation type="submission" date="2017-12" db="EMBL/GenBank/DDBJ databases">
        <title>Genome sequence of Rhizobium sullae HCNT1 isolated from Sulla coronaria nodules and featuring peculiar denitrification phenotypes.</title>
        <authorList>
            <person name="De Diego-Diaz B."/>
            <person name="Treu L."/>
            <person name="Campanaro S."/>
            <person name="Da Silva Duarte V."/>
            <person name="Basaglia M."/>
            <person name="Favaro L."/>
            <person name="Casella S."/>
            <person name="Squartini A."/>
        </authorList>
    </citation>
    <scope>NUCLEOTIDE SEQUENCE [LARGE SCALE GENOMIC DNA]</scope>
    <source>
        <strain evidence="1 2">HCNT1</strain>
    </source>
</reference>
<proteinExistence type="predicted"/>
<dbReference type="AlphaFoldDB" id="A0A2N0D1G5"/>
<sequence>MVLSNLRRTMQVGGLTEGSGNRILGSAVSSEKCRVTFHGRNATLIIGDRCSLDNSNFKLYDGAVIAIGENSRYTGSILAHIGCLVTLGANLQANGFLNISSAEETKVTLGKDCLISSATIRSSDMHPIYDLETNERVNMGADVTIGDHVWFGQESIVLKGVTIGSGCVLALRSMVTRDVEPNCVVGGSPAKILRRNIRWHSNLPLRRGLTDHPSMIRP</sequence>
<name>A0A2N0D1G5_RHISU</name>